<evidence type="ECO:0000256" key="1">
    <source>
        <dbReference type="SAM" id="MobiDB-lite"/>
    </source>
</evidence>
<dbReference type="Proteomes" id="UP000678499">
    <property type="component" value="Unassembled WGS sequence"/>
</dbReference>
<protein>
    <submittedName>
        <fullName evidence="2">Uncharacterized protein</fullName>
    </submittedName>
</protein>
<dbReference type="EMBL" id="OA882477">
    <property type="protein sequence ID" value="CAD7275559.1"/>
    <property type="molecule type" value="Genomic_DNA"/>
</dbReference>
<feature type="compositionally biased region" description="Basic and acidic residues" evidence="1">
    <location>
        <begin position="55"/>
        <end position="69"/>
    </location>
</feature>
<reference evidence="2" key="1">
    <citation type="submission" date="2020-11" db="EMBL/GenBank/DDBJ databases">
        <authorList>
            <person name="Tran Van P."/>
        </authorList>
    </citation>
    <scope>NUCLEOTIDE SEQUENCE</scope>
</reference>
<proteinExistence type="predicted"/>
<gene>
    <name evidence="2" type="ORF">NMOB1V02_LOCUS3351</name>
</gene>
<evidence type="ECO:0000313" key="2">
    <source>
        <dbReference type="EMBL" id="CAD7275559.1"/>
    </source>
</evidence>
<dbReference type="AlphaFoldDB" id="A0A7R9BJV0"/>
<feature type="region of interest" description="Disordered" evidence="1">
    <location>
        <begin position="49"/>
        <end position="69"/>
    </location>
</feature>
<keyword evidence="3" id="KW-1185">Reference proteome</keyword>
<evidence type="ECO:0000313" key="3">
    <source>
        <dbReference type="Proteomes" id="UP000678499"/>
    </source>
</evidence>
<dbReference type="EMBL" id="CAJPEX010000440">
    <property type="protein sequence ID" value="CAG0915711.1"/>
    <property type="molecule type" value="Genomic_DNA"/>
</dbReference>
<name>A0A7R9BJV0_9CRUS</name>
<feature type="region of interest" description="Disordered" evidence="1">
    <location>
        <begin position="1"/>
        <end position="25"/>
    </location>
</feature>
<organism evidence="2">
    <name type="scientific">Notodromas monacha</name>
    <dbReference type="NCBI Taxonomy" id="399045"/>
    <lineage>
        <taxon>Eukaryota</taxon>
        <taxon>Metazoa</taxon>
        <taxon>Ecdysozoa</taxon>
        <taxon>Arthropoda</taxon>
        <taxon>Crustacea</taxon>
        <taxon>Oligostraca</taxon>
        <taxon>Ostracoda</taxon>
        <taxon>Podocopa</taxon>
        <taxon>Podocopida</taxon>
        <taxon>Cypridocopina</taxon>
        <taxon>Cypridoidea</taxon>
        <taxon>Cyprididae</taxon>
        <taxon>Notodromas</taxon>
    </lineage>
</organism>
<sequence>MFVRRRLSKEPRRLGESVTRPEPWGGMSHVRVAQGAVLAECCKPRDTDPCPGSAFEERSTQRATEAEERQEGKKTYCWVPFARPGRQGATMCSRPRARAPSFAGVRHTFSRAPRTRPQTGLSPGAEGLPQRYQLAATAGMWSRLCRSIFLLSLCPSVAFFGIEYTSCGTASPFRGVIMGRLRGDAGSALAVRYRKLLESESDYGVNEECLNIVEPADWRDFLVYSCIHCGTVEKLKHKPVKRKAGKPARSSMTVN</sequence>
<accession>A0A7R9BJV0</accession>